<sequence length="103" mass="11213">MRIPHPSVYTSPATNSRKPATQKEEGTTPRPRLLSTQNSLATHVSTMCQNPIANVSTLAKDWLGTGVFCQAQRGGRNRKGEGGHTAEQQEAVLGPPYTRNNKK</sequence>
<dbReference type="EMBL" id="VSRR010029283">
    <property type="protein sequence ID" value="MPC69365.1"/>
    <property type="molecule type" value="Genomic_DNA"/>
</dbReference>
<keyword evidence="3" id="KW-1185">Reference proteome</keyword>
<accession>A0A5B7HIJ8</accession>
<comment type="caution">
    <text evidence="2">The sequence shown here is derived from an EMBL/GenBank/DDBJ whole genome shotgun (WGS) entry which is preliminary data.</text>
</comment>
<dbReference type="AlphaFoldDB" id="A0A5B7HIJ8"/>
<feature type="region of interest" description="Disordered" evidence="1">
    <location>
        <begin position="73"/>
        <end position="103"/>
    </location>
</feature>
<feature type="region of interest" description="Disordered" evidence="1">
    <location>
        <begin position="1"/>
        <end position="33"/>
    </location>
</feature>
<evidence type="ECO:0000313" key="3">
    <source>
        <dbReference type="Proteomes" id="UP000324222"/>
    </source>
</evidence>
<protein>
    <submittedName>
        <fullName evidence="2">Uncharacterized protein</fullName>
    </submittedName>
</protein>
<evidence type="ECO:0000256" key="1">
    <source>
        <dbReference type="SAM" id="MobiDB-lite"/>
    </source>
</evidence>
<evidence type="ECO:0000313" key="2">
    <source>
        <dbReference type="EMBL" id="MPC69365.1"/>
    </source>
</evidence>
<feature type="compositionally biased region" description="Polar residues" evidence="1">
    <location>
        <begin position="8"/>
        <end position="19"/>
    </location>
</feature>
<proteinExistence type="predicted"/>
<name>A0A5B7HIJ8_PORTR</name>
<gene>
    <name evidence="2" type="ORF">E2C01_063587</name>
</gene>
<dbReference type="Proteomes" id="UP000324222">
    <property type="component" value="Unassembled WGS sequence"/>
</dbReference>
<reference evidence="2 3" key="1">
    <citation type="submission" date="2019-05" db="EMBL/GenBank/DDBJ databases">
        <title>Another draft genome of Portunus trituberculatus and its Hox gene families provides insights of decapod evolution.</title>
        <authorList>
            <person name="Jeong J.-H."/>
            <person name="Song I."/>
            <person name="Kim S."/>
            <person name="Choi T."/>
            <person name="Kim D."/>
            <person name="Ryu S."/>
            <person name="Kim W."/>
        </authorList>
    </citation>
    <scope>NUCLEOTIDE SEQUENCE [LARGE SCALE GENOMIC DNA]</scope>
    <source>
        <tissue evidence="2">Muscle</tissue>
    </source>
</reference>
<organism evidence="2 3">
    <name type="scientific">Portunus trituberculatus</name>
    <name type="common">Swimming crab</name>
    <name type="synonym">Neptunus trituberculatus</name>
    <dbReference type="NCBI Taxonomy" id="210409"/>
    <lineage>
        <taxon>Eukaryota</taxon>
        <taxon>Metazoa</taxon>
        <taxon>Ecdysozoa</taxon>
        <taxon>Arthropoda</taxon>
        <taxon>Crustacea</taxon>
        <taxon>Multicrustacea</taxon>
        <taxon>Malacostraca</taxon>
        <taxon>Eumalacostraca</taxon>
        <taxon>Eucarida</taxon>
        <taxon>Decapoda</taxon>
        <taxon>Pleocyemata</taxon>
        <taxon>Brachyura</taxon>
        <taxon>Eubrachyura</taxon>
        <taxon>Portunoidea</taxon>
        <taxon>Portunidae</taxon>
        <taxon>Portuninae</taxon>
        <taxon>Portunus</taxon>
    </lineage>
</organism>